<accession>A0A4P6U3J4</accession>
<dbReference type="KEGG" id="sseo:D0Z67_27290"/>
<dbReference type="Pfam" id="PF06626">
    <property type="entry name" value="DUF1152"/>
    <property type="match status" value="1"/>
</dbReference>
<dbReference type="RefSeq" id="WP_031179250.1">
    <property type="nucleotide sequence ID" value="NZ_CP032229.1"/>
</dbReference>
<keyword evidence="2" id="KW-1185">Reference proteome</keyword>
<evidence type="ECO:0000313" key="2">
    <source>
        <dbReference type="Proteomes" id="UP000292547"/>
    </source>
</evidence>
<dbReference type="STRING" id="73044.GCA_000725795_00403"/>
<proteinExistence type="predicted"/>
<name>A0A4P6U3J4_STRSO</name>
<evidence type="ECO:0000313" key="1">
    <source>
        <dbReference type="EMBL" id="QBJ93614.1"/>
    </source>
</evidence>
<dbReference type="GeneID" id="300102613"/>
<dbReference type="InterPro" id="IPR010581">
    <property type="entry name" value="DUF1152"/>
</dbReference>
<protein>
    <submittedName>
        <fullName evidence="1">DUF1152 domain-containing protein</fullName>
    </submittedName>
</protein>
<reference evidence="1 2" key="1">
    <citation type="submission" date="2018-08" db="EMBL/GenBank/DDBJ databases">
        <title>The complete genome sequence of Streptomyces seoulensis, a pioneer strain for nickel superoxide dismutase discovery.</title>
        <authorList>
            <person name="Shin J."/>
            <person name="Lee J.-S."/>
            <person name="Lee E.-J."/>
            <person name="Youn H.-D."/>
        </authorList>
    </citation>
    <scope>NUCLEOTIDE SEQUENCE [LARGE SCALE GENOMIC DNA]</scope>
    <source>
        <strain evidence="1 2">KCTC 9819</strain>
    </source>
</reference>
<dbReference type="AlphaFoldDB" id="A0A4P6U3J4"/>
<dbReference type="EMBL" id="CP032229">
    <property type="protein sequence ID" value="QBJ93614.1"/>
    <property type="molecule type" value="Genomic_DNA"/>
</dbReference>
<dbReference type="Proteomes" id="UP000292547">
    <property type="component" value="Chromosome"/>
</dbReference>
<sequence length="321" mass="34484">MISLGEPAFFTRLRDARRVLIAGAGGGFDVYAGLPLALALRSAGKEVHLASLSFADLYGLSLDVWVDEDVAAVEPDTPVRGDYFPERTLAQWLSTQDLPSTVYAFPSIGVGPLRAAYRALIAHLGGVDAVVLVDGGTDILMRGDEHGLGTPEEDMASLAAVSGLDEIPHRLVACLGFGVDAYHGVSHALVLENLAALDRDGSYLGAFSLLGTGREGALYLDAVAHAQRHTPSHPSIVNGSVAAAVRGDFGDVRFTERTKGGELFVNPLMAMYFCVDLPGLARRNLYLDLLERTSLMRQVSTVIEEFRTTLPRQRPSRAFPH</sequence>
<dbReference type="OrthoDB" id="182205at2"/>
<gene>
    <name evidence="1" type="ORF">D0Z67_27290</name>
</gene>
<organism evidence="1 2">
    <name type="scientific">Streptomyces seoulensis</name>
    <dbReference type="NCBI Taxonomy" id="73044"/>
    <lineage>
        <taxon>Bacteria</taxon>
        <taxon>Bacillati</taxon>
        <taxon>Actinomycetota</taxon>
        <taxon>Actinomycetes</taxon>
        <taxon>Kitasatosporales</taxon>
        <taxon>Streptomycetaceae</taxon>
        <taxon>Streptomyces</taxon>
    </lineage>
</organism>